<feature type="transmembrane region" description="Helical" evidence="1">
    <location>
        <begin position="393"/>
        <end position="414"/>
    </location>
</feature>
<accession>A0A2H0YR61</accession>
<dbReference type="AlphaFoldDB" id="A0A2H0YR61"/>
<dbReference type="Gene3D" id="2.120.10.30">
    <property type="entry name" value="TolB, C-terminal domain"/>
    <property type="match status" value="1"/>
</dbReference>
<evidence type="ECO:0000313" key="2">
    <source>
        <dbReference type="EMBL" id="PIS40916.1"/>
    </source>
</evidence>
<protein>
    <recommendedName>
        <fullName evidence="4">PPM-type phosphatase domain-containing protein</fullName>
    </recommendedName>
</protein>
<evidence type="ECO:0008006" key="4">
    <source>
        <dbReference type="Google" id="ProtNLM"/>
    </source>
</evidence>
<sequence>MNKIEKLLIYDATNSRTTTHVFIARPSPAEERTLGKLGFVAEINSADRINQELLSRLQDFLKAAYYTSPEVNAEVAFEHAIQACNLHLGELINDFGSGWVDNFSMIIFNVRDERIYFADAGRLLGFLFHDKKVVDLLGNRNRMQRINPVKIFTSIASGELKSNDSILFSTANILDYFSIEKLRRTIVDMPLGDSAKNLEESLRKNLNNTAFASIILRGQVAEAQNASAIQEQKPSQNIAGAPQRSIENMLNQNAQTQEFLTPSLWPAIKKGGRRFFREARILFRAWVLRKPTRIPATLESEETPLERPNQIRTGQVLSPSRSRLVAKEIRKTIFSKIPRFIWQGSQKAIQATPKVFSSIRTLGNNLKRTPQQIPVAIEKQVSTVKNLPQKSRLLFLSTVVIAVVVAIALIIAGVQRQRSSKNQQTNNTVTSIQNNIETAKSALLYGDEDRVKNLLNDAKQQINTLPNESKSEQEQRAKLLADLEAVLAKTRHEIAANPQNLTTLDAKIKPISLTLLSKSLFTIDANNNQLISINASTGEQKNLAILPGNADVSEITAFGSGSLIALTSNFEIIEQKPTATKGSGLSLVLPNTNANLTGFVSYNTALYTIDVANNLILKATRQGPGYKAVSWLKGALKLDNAADLAVDGSLYVLTNQGEIIKLTQGQRVQLAISAVEPPLTSAKKIAADTTLQNIYILDPGLKRIVVFTKAGKFINQYTADAISTATNIAVNERTQKIYLLEGNNIKTIDIQK</sequence>
<evidence type="ECO:0000256" key="1">
    <source>
        <dbReference type="SAM" id="Phobius"/>
    </source>
</evidence>
<gene>
    <name evidence="2" type="ORF">COT26_00780</name>
</gene>
<dbReference type="SUPFAM" id="SSF101898">
    <property type="entry name" value="NHL repeat"/>
    <property type="match status" value="1"/>
</dbReference>
<organism evidence="2 3">
    <name type="scientific">Candidatus Kerfeldbacteria bacterium CG08_land_8_20_14_0_20_43_14</name>
    <dbReference type="NCBI Taxonomy" id="2014246"/>
    <lineage>
        <taxon>Bacteria</taxon>
        <taxon>Candidatus Kerfeldiibacteriota</taxon>
    </lineage>
</organism>
<dbReference type="Proteomes" id="UP000236845">
    <property type="component" value="Unassembled WGS sequence"/>
</dbReference>
<evidence type="ECO:0000313" key="3">
    <source>
        <dbReference type="Proteomes" id="UP000236845"/>
    </source>
</evidence>
<keyword evidence="1" id="KW-0812">Transmembrane</keyword>
<reference evidence="3" key="1">
    <citation type="submission" date="2017-09" db="EMBL/GenBank/DDBJ databases">
        <title>Depth-based differentiation of microbial function through sediment-hosted aquifers and enrichment of novel symbionts in the deep terrestrial subsurface.</title>
        <authorList>
            <person name="Probst A.J."/>
            <person name="Ladd B."/>
            <person name="Jarett J.K."/>
            <person name="Geller-Mcgrath D.E."/>
            <person name="Sieber C.M.K."/>
            <person name="Emerson J.B."/>
            <person name="Anantharaman K."/>
            <person name="Thomas B.C."/>
            <person name="Malmstrom R."/>
            <person name="Stieglmeier M."/>
            <person name="Klingl A."/>
            <person name="Woyke T."/>
            <person name="Ryan C.M."/>
            <person name="Banfield J.F."/>
        </authorList>
    </citation>
    <scope>NUCLEOTIDE SEQUENCE [LARGE SCALE GENOMIC DNA]</scope>
</reference>
<name>A0A2H0YR61_9BACT</name>
<keyword evidence="1" id="KW-1133">Transmembrane helix</keyword>
<dbReference type="EMBL" id="PEXW01000015">
    <property type="protein sequence ID" value="PIS40916.1"/>
    <property type="molecule type" value="Genomic_DNA"/>
</dbReference>
<keyword evidence="1" id="KW-0472">Membrane</keyword>
<comment type="caution">
    <text evidence="2">The sequence shown here is derived from an EMBL/GenBank/DDBJ whole genome shotgun (WGS) entry which is preliminary data.</text>
</comment>
<proteinExistence type="predicted"/>
<dbReference type="InterPro" id="IPR011042">
    <property type="entry name" value="6-blade_b-propeller_TolB-like"/>
</dbReference>